<accession>A0A2P2MUU3</accession>
<dbReference type="AlphaFoldDB" id="A0A2P2MUU3"/>
<sequence length="42" mass="4403">MGNTWVQTLVSVSCLISNAKALELDDLTSLGDPTPLSTNSPL</sequence>
<protein>
    <submittedName>
        <fullName evidence="1">Fructose-2 6-bisphosphatase</fullName>
    </submittedName>
</protein>
<organism evidence="1">
    <name type="scientific">Rhizophora mucronata</name>
    <name type="common">Asiatic mangrove</name>
    <dbReference type="NCBI Taxonomy" id="61149"/>
    <lineage>
        <taxon>Eukaryota</taxon>
        <taxon>Viridiplantae</taxon>
        <taxon>Streptophyta</taxon>
        <taxon>Embryophyta</taxon>
        <taxon>Tracheophyta</taxon>
        <taxon>Spermatophyta</taxon>
        <taxon>Magnoliopsida</taxon>
        <taxon>eudicotyledons</taxon>
        <taxon>Gunneridae</taxon>
        <taxon>Pentapetalae</taxon>
        <taxon>rosids</taxon>
        <taxon>fabids</taxon>
        <taxon>Malpighiales</taxon>
        <taxon>Rhizophoraceae</taxon>
        <taxon>Rhizophora</taxon>
    </lineage>
</organism>
<reference evidence="1" key="1">
    <citation type="submission" date="2018-02" db="EMBL/GenBank/DDBJ databases">
        <title>Rhizophora mucronata_Transcriptome.</title>
        <authorList>
            <person name="Meera S.P."/>
            <person name="Sreeshan A."/>
            <person name="Augustine A."/>
        </authorList>
    </citation>
    <scope>NUCLEOTIDE SEQUENCE</scope>
    <source>
        <tissue evidence="1">Leaf</tissue>
    </source>
</reference>
<dbReference type="EMBL" id="GGEC01053509">
    <property type="protein sequence ID" value="MBX33993.1"/>
    <property type="molecule type" value="Transcribed_RNA"/>
</dbReference>
<name>A0A2P2MUU3_RHIMU</name>
<proteinExistence type="predicted"/>
<evidence type="ECO:0000313" key="1">
    <source>
        <dbReference type="EMBL" id="MBX33993.1"/>
    </source>
</evidence>